<proteinExistence type="predicted"/>
<dbReference type="Proteomes" id="UP001153555">
    <property type="component" value="Unassembled WGS sequence"/>
</dbReference>
<feature type="region of interest" description="Disordered" evidence="1">
    <location>
        <begin position="233"/>
        <end position="258"/>
    </location>
</feature>
<evidence type="ECO:0000313" key="2">
    <source>
        <dbReference type="EMBL" id="CAA0810017.1"/>
    </source>
</evidence>
<feature type="region of interest" description="Disordered" evidence="1">
    <location>
        <begin position="1"/>
        <end position="30"/>
    </location>
</feature>
<feature type="compositionally biased region" description="Low complexity" evidence="1">
    <location>
        <begin position="234"/>
        <end position="258"/>
    </location>
</feature>
<dbReference type="EMBL" id="CACSLK010004199">
    <property type="protein sequence ID" value="CAA0810017.1"/>
    <property type="molecule type" value="Genomic_DNA"/>
</dbReference>
<name>A0A9N7MG84_STRHE</name>
<organism evidence="2 3">
    <name type="scientific">Striga hermonthica</name>
    <name type="common">Purple witchweed</name>
    <name type="synonym">Buchnera hermonthica</name>
    <dbReference type="NCBI Taxonomy" id="68872"/>
    <lineage>
        <taxon>Eukaryota</taxon>
        <taxon>Viridiplantae</taxon>
        <taxon>Streptophyta</taxon>
        <taxon>Embryophyta</taxon>
        <taxon>Tracheophyta</taxon>
        <taxon>Spermatophyta</taxon>
        <taxon>Magnoliopsida</taxon>
        <taxon>eudicotyledons</taxon>
        <taxon>Gunneridae</taxon>
        <taxon>Pentapetalae</taxon>
        <taxon>asterids</taxon>
        <taxon>lamiids</taxon>
        <taxon>Lamiales</taxon>
        <taxon>Orobanchaceae</taxon>
        <taxon>Buchnereae</taxon>
        <taxon>Striga</taxon>
    </lineage>
</organism>
<protein>
    <submittedName>
        <fullName evidence="2">Uncharacterized protein</fullName>
    </submittedName>
</protein>
<accession>A0A9N7MG84</accession>
<keyword evidence="3" id="KW-1185">Reference proteome</keyword>
<sequence length="485" mass="53674">MEISGEVHVSESAGNCSTSAQSTPTIANSAHSDRISATGTENVELPLKTPPNLAVVSFFYPPTSKDCTVLGIQTPSYENISRIHVLGHGKKKKKGWSGFVQKTASRFLPSRGAQILYRGLVYFSDIKGNVASGVSRIQIGFVQKTASRFMPSRGAPILYRGLVYFSDMKGNVASGVARIQIYPRLTNALSWVKGLDGLFRALAFGDECKVRVYRLLEELKRWNLVENFGDKFQPRVPTHTTPSSSSTPPTSGRSSSLLPTSLSSRFSIHPLEDCTVLGIQTPSYENISRIHVLGHGKNGWPGFVQKTASRFLPSRGAQILYRGLVYFSDIKGNVASGVSRIQIGFVQKTASRFMPSRGAPILYRGLVYFSDMKGNVASGVARIQIYPRLTNALSWVKGLDGLFRALAFGDECKVRVYRLLEELKRWNLVENFGDKVLYLSSFSSTRLVQQPRPTRLCCPNFTALVLFSTRAKMRVALRDWILPRG</sequence>
<comment type="caution">
    <text evidence="2">The sequence shown here is derived from an EMBL/GenBank/DDBJ whole genome shotgun (WGS) entry which is preliminary data.</text>
</comment>
<evidence type="ECO:0000256" key="1">
    <source>
        <dbReference type="SAM" id="MobiDB-lite"/>
    </source>
</evidence>
<reference evidence="2" key="1">
    <citation type="submission" date="2019-12" db="EMBL/GenBank/DDBJ databases">
        <authorList>
            <person name="Scholes J."/>
        </authorList>
    </citation>
    <scope>NUCLEOTIDE SEQUENCE</scope>
</reference>
<evidence type="ECO:0000313" key="3">
    <source>
        <dbReference type="Proteomes" id="UP001153555"/>
    </source>
</evidence>
<dbReference type="OrthoDB" id="10600689at2759"/>
<feature type="compositionally biased region" description="Polar residues" evidence="1">
    <location>
        <begin position="12"/>
        <end position="30"/>
    </location>
</feature>
<dbReference type="AlphaFoldDB" id="A0A9N7MG84"/>
<gene>
    <name evidence="2" type="ORF">SHERM_11924</name>
</gene>